<sequence length="123" mass="13445">MVVDLGMSVLEMLSHLAVSEVVFGPLALQECVEASEFFFVVFGSGIDSPTYLLASGSSIKEDIINNIFRALVRDGAIYWQVKIEGETADFVTNIVRAFANRLSSTVSSPDVRSYVANGLSYRQ</sequence>
<dbReference type="EMBL" id="JXYS01000007">
    <property type="protein sequence ID" value="KJF18759.1"/>
    <property type="molecule type" value="Genomic_DNA"/>
</dbReference>
<organism evidence="1 2">
    <name type="scientific">Acidithrix ferrooxidans</name>
    <dbReference type="NCBI Taxonomy" id="1280514"/>
    <lineage>
        <taxon>Bacteria</taxon>
        <taxon>Bacillati</taxon>
        <taxon>Actinomycetota</taxon>
        <taxon>Acidimicrobiia</taxon>
        <taxon>Acidimicrobiales</taxon>
        <taxon>Acidimicrobiaceae</taxon>
        <taxon>Acidithrix</taxon>
    </lineage>
</organism>
<comment type="caution">
    <text evidence="1">The sequence shown here is derived from an EMBL/GenBank/DDBJ whole genome shotgun (WGS) entry which is preliminary data.</text>
</comment>
<evidence type="ECO:0000313" key="2">
    <source>
        <dbReference type="Proteomes" id="UP000032360"/>
    </source>
</evidence>
<accession>A0A0D8HLM7</accession>
<reference evidence="1 2" key="1">
    <citation type="submission" date="2015-01" db="EMBL/GenBank/DDBJ databases">
        <title>Draft genome of the acidophilic iron oxidizer Acidithrix ferrooxidans strain Py-F3.</title>
        <authorList>
            <person name="Poehlein A."/>
            <person name="Eisen S."/>
            <person name="Schloemann M."/>
            <person name="Johnson B.D."/>
            <person name="Daniel R."/>
            <person name="Muehling M."/>
        </authorList>
    </citation>
    <scope>NUCLEOTIDE SEQUENCE [LARGE SCALE GENOMIC DNA]</scope>
    <source>
        <strain evidence="1 2">Py-F3</strain>
    </source>
</reference>
<dbReference type="AlphaFoldDB" id="A0A0D8HLM7"/>
<dbReference type="Proteomes" id="UP000032360">
    <property type="component" value="Unassembled WGS sequence"/>
</dbReference>
<gene>
    <name evidence="1" type="ORF">AXFE_03680</name>
</gene>
<evidence type="ECO:0000313" key="1">
    <source>
        <dbReference type="EMBL" id="KJF18759.1"/>
    </source>
</evidence>
<name>A0A0D8HLM7_9ACTN</name>
<protein>
    <submittedName>
        <fullName evidence="1">Uncharacterized protein</fullName>
    </submittedName>
</protein>
<dbReference type="STRING" id="1280514.AXFE_03680"/>
<proteinExistence type="predicted"/>
<keyword evidence="2" id="KW-1185">Reference proteome</keyword>